<comment type="similarity">
    <text evidence="1">Belongs to the EcnA/EcnB lipoprotein family.</text>
</comment>
<name>A0A261W0H8_9BORD</name>
<comment type="caution">
    <text evidence="8">The sequence shown here is derived from an EMBL/GenBank/DDBJ whole genome shotgun (WGS) entry which is preliminary data.</text>
</comment>
<keyword evidence="2" id="KW-1003">Cell membrane</keyword>
<sequence length="42" mass="4297">MKNRILLVVLLAVSAVSAGCNTVAGAGRDIERGGEEIQKAAD</sequence>
<reference evidence="9" key="1">
    <citation type="submission" date="2017-05" db="EMBL/GenBank/DDBJ databases">
        <title>Complete and WGS of Bordetella genogroups.</title>
        <authorList>
            <person name="Spilker T."/>
            <person name="Lipuma J."/>
        </authorList>
    </citation>
    <scope>NUCLEOTIDE SEQUENCE [LARGE SCALE GENOMIC DNA]</scope>
    <source>
        <strain evidence="9">AU8256</strain>
    </source>
</reference>
<proteinExistence type="inferred from homology"/>
<evidence type="ECO:0000256" key="1">
    <source>
        <dbReference type="ARBA" id="ARBA00010296"/>
    </source>
</evidence>
<evidence type="ECO:0000256" key="6">
    <source>
        <dbReference type="ARBA" id="ARBA00023288"/>
    </source>
</evidence>
<dbReference type="InterPro" id="IPR012556">
    <property type="entry name" value="Entericidin"/>
</dbReference>
<accession>A0A261W0H8</accession>
<keyword evidence="4" id="KW-0472">Membrane</keyword>
<dbReference type="Pfam" id="PF08085">
    <property type="entry name" value="Entericidin"/>
    <property type="match status" value="1"/>
</dbReference>
<dbReference type="GO" id="GO:0009636">
    <property type="term" value="P:response to toxic substance"/>
    <property type="evidence" value="ECO:0007669"/>
    <property type="project" value="InterPro"/>
</dbReference>
<evidence type="ECO:0000256" key="2">
    <source>
        <dbReference type="ARBA" id="ARBA00022475"/>
    </source>
</evidence>
<dbReference type="PROSITE" id="PS51257">
    <property type="entry name" value="PROKAR_LIPOPROTEIN"/>
    <property type="match status" value="1"/>
</dbReference>
<evidence type="ECO:0000313" key="8">
    <source>
        <dbReference type="EMBL" id="OZI79854.1"/>
    </source>
</evidence>
<feature type="chain" id="PRO_5013238200" evidence="7">
    <location>
        <begin position="19"/>
        <end position="42"/>
    </location>
</feature>
<dbReference type="GO" id="GO:0016020">
    <property type="term" value="C:membrane"/>
    <property type="evidence" value="ECO:0007669"/>
    <property type="project" value="InterPro"/>
</dbReference>
<evidence type="ECO:0000256" key="5">
    <source>
        <dbReference type="ARBA" id="ARBA00023139"/>
    </source>
</evidence>
<dbReference type="EMBL" id="NEVT01000003">
    <property type="protein sequence ID" value="OZI79854.1"/>
    <property type="molecule type" value="Genomic_DNA"/>
</dbReference>
<keyword evidence="9" id="KW-1185">Reference proteome</keyword>
<dbReference type="AlphaFoldDB" id="A0A261W0H8"/>
<keyword evidence="6" id="KW-0449">Lipoprotein</keyword>
<feature type="signal peptide" evidence="7">
    <location>
        <begin position="1"/>
        <end position="18"/>
    </location>
</feature>
<keyword evidence="3 7" id="KW-0732">Signal</keyword>
<evidence type="ECO:0000313" key="9">
    <source>
        <dbReference type="Proteomes" id="UP000215633"/>
    </source>
</evidence>
<evidence type="ECO:0000256" key="4">
    <source>
        <dbReference type="ARBA" id="ARBA00023136"/>
    </source>
</evidence>
<keyword evidence="5" id="KW-0564">Palmitate</keyword>
<evidence type="ECO:0000256" key="7">
    <source>
        <dbReference type="SAM" id="SignalP"/>
    </source>
</evidence>
<dbReference type="Proteomes" id="UP000215633">
    <property type="component" value="Unassembled WGS sequence"/>
</dbReference>
<dbReference type="RefSeq" id="WP_028353493.1">
    <property type="nucleotide sequence ID" value="NZ_NEVT01000003.1"/>
</dbReference>
<evidence type="ECO:0000256" key="3">
    <source>
        <dbReference type="ARBA" id="ARBA00022729"/>
    </source>
</evidence>
<gene>
    <name evidence="8" type="ORF">CAL24_08030</name>
</gene>
<organism evidence="8 9">
    <name type="scientific">Bordetella genomosp. 2</name>
    <dbReference type="NCBI Taxonomy" id="1983456"/>
    <lineage>
        <taxon>Bacteria</taxon>
        <taxon>Pseudomonadati</taxon>
        <taxon>Pseudomonadota</taxon>
        <taxon>Betaproteobacteria</taxon>
        <taxon>Burkholderiales</taxon>
        <taxon>Alcaligenaceae</taxon>
        <taxon>Bordetella</taxon>
    </lineage>
</organism>
<protein>
    <submittedName>
        <fullName evidence="8">Entericidin</fullName>
    </submittedName>
</protein>